<dbReference type="GO" id="GO:0005764">
    <property type="term" value="C:lysosome"/>
    <property type="evidence" value="ECO:0007669"/>
    <property type="project" value="UniProtKB-SubCell"/>
</dbReference>
<sequence length="531" mass="58703">MKNSKEKIDMKTLTITGLALCFSLSLSAQEQTNTAAVQKIRQEGLENSKVMDIAFQITDVAGPRLSNSPGLKRAQDWAVRQFTSWGLKNVHLEAWGQFGKGWQIDKYYAATTLPYYHAMIGAPKAWTPGTKGAIKSEVILIKADTITDLLPYKGKLAGKIVMFDQVTIQPLQNSYKADAVRYTDAELAKMAEAAPQPQGQRPRAGAANNMMAQMMKMREIRAAMASFMLEEQVGLLLSYGRGNHGTFFTSNGASYALDAKPVAPELEISAEDYLHILRLLRAGEKVEVEADIRTSFYDQDPQGYNVIAEIPGTDRKLKDEVVMIGGHYDSWHSATGATDNAAGAAVMMETMRILKAINFKPKRTIRVALWSSEEQGLHGSRGYVAKHFGDPKTMVLTKDHKKISAYYNLDNGTGAIRGIYLQGNTAAGPIFQEWLTPFQDLGAKTVTAGNTGGTDHQAFDAVGIPGFQFIQDPMDYNTRTHHTNQDTFDRLAEEDLKRAATIVASFVYHTSEREAQIPRKELPKTPEVPKQ</sequence>
<evidence type="ECO:0000256" key="8">
    <source>
        <dbReference type="ARBA" id="ARBA00022670"/>
    </source>
</evidence>
<evidence type="ECO:0000256" key="20">
    <source>
        <dbReference type="ARBA" id="ARBA00033328"/>
    </source>
</evidence>
<evidence type="ECO:0000256" key="6">
    <source>
        <dbReference type="ARBA" id="ARBA00022525"/>
    </source>
</evidence>
<comment type="subunit">
    <text evidence="19">Homodimer. The monomeric form is inactive while the homodimer is active.</text>
</comment>
<name>A0A1H0F6K5_9SPHI</name>
<keyword evidence="14" id="KW-0333">Golgi apparatus</keyword>
<evidence type="ECO:0000256" key="17">
    <source>
        <dbReference type="ARBA" id="ARBA00023180"/>
    </source>
</evidence>
<evidence type="ECO:0000313" key="24">
    <source>
        <dbReference type="Proteomes" id="UP000183200"/>
    </source>
</evidence>
<keyword evidence="24" id="KW-1185">Reference proteome</keyword>
<dbReference type="EMBL" id="FNGY01000010">
    <property type="protein sequence ID" value="SDN90189.1"/>
    <property type="molecule type" value="Genomic_DNA"/>
</dbReference>
<evidence type="ECO:0000256" key="11">
    <source>
        <dbReference type="ARBA" id="ARBA00022801"/>
    </source>
</evidence>
<feature type="signal peptide" evidence="21">
    <location>
        <begin position="1"/>
        <end position="28"/>
    </location>
</feature>
<dbReference type="GO" id="GO:0006508">
    <property type="term" value="P:proteolysis"/>
    <property type="evidence" value="ECO:0007669"/>
    <property type="project" value="UniProtKB-KW"/>
</dbReference>
<dbReference type="Pfam" id="PF04389">
    <property type="entry name" value="Peptidase_M28"/>
    <property type="match status" value="1"/>
</dbReference>
<gene>
    <name evidence="23" type="ORF">SAMN05421820_11084</name>
</gene>
<keyword evidence="17" id="KW-0325">Glycoprotein</keyword>
<keyword evidence="18" id="KW-0458">Lysosome</keyword>
<dbReference type="GO" id="GO:0046872">
    <property type="term" value="F:metal ion binding"/>
    <property type="evidence" value="ECO:0007669"/>
    <property type="project" value="UniProtKB-KW"/>
</dbReference>
<dbReference type="SUPFAM" id="SSF53187">
    <property type="entry name" value="Zn-dependent exopeptidases"/>
    <property type="match status" value="1"/>
</dbReference>
<evidence type="ECO:0000256" key="7">
    <source>
        <dbReference type="ARBA" id="ARBA00022645"/>
    </source>
</evidence>
<dbReference type="Gene3D" id="3.40.630.10">
    <property type="entry name" value="Zn peptidases"/>
    <property type="match status" value="2"/>
</dbReference>
<keyword evidence="9" id="KW-0479">Metal-binding</keyword>
<evidence type="ECO:0000256" key="3">
    <source>
        <dbReference type="ARBA" id="ARBA00004555"/>
    </source>
</evidence>
<protein>
    <recommendedName>
        <fullName evidence="5">Carboxypeptidase Q</fullName>
    </recommendedName>
    <alternativeName>
        <fullName evidence="20">Plasma glutamate carboxypeptidase</fullName>
    </alternativeName>
</protein>
<evidence type="ECO:0000256" key="19">
    <source>
        <dbReference type="ARBA" id="ARBA00025833"/>
    </source>
</evidence>
<keyword evidence="8" id="KW-0645">Protease</keyword>
<evidence type="ECO:0000256" key="1">
    <source>
        <dbReference type="ARBA" id="ARBA00004240"/>
    </source>
</evidence>
<evidence type="ECO:0000256" key="9">
    <source>
        <dbReference type="ARBA" id="ARBA00022723"/>
    </source>
</evidence>
<evidence type="ECO:0000256" key="16">
    <source>
        <dbReference type="ARBA" id="ARBA00023145"/>
    </source>
</evidence>
<evidence type="ECO:0000259" key="22">
    <source>
        <dbReference type="Pfam" id="PF04389"/>
    </source>
</evidence>
<dbReference type="STRING" id="430522.BFS30_11010"/>
<accession>A0A1H0F6K5</accession>
<dbReference type="CDD" id="cd08015">
    <property type="entry name" value="M28_like"/>
    <property type="match status" value="1"/>
</dbReference>
<evidence type="ECO:0000313" key="23">
    <source>
        <dbReference type="EMBL" id="SDN90189.1"/>
    </source>
</evidence>
<dbReference type="GO" id="GO:0070573">
    <property type="term" value="F:metallodipeptidase activity"/>
    <property type="evidence" value="ECO:0007669"/>
    <property type="project" value="InterPro"/>
</dbReference>
<dbReference type="PANTHER" id="PTHR12053:SF3">
    <property type="entry name" value="CARBOXYPEPTIDASE Q"/>
    <property type="match status" value="1"/>
</dbReference>
<keyword evidence="15" id="KW-0482">Metalloprotease</keyword>
<dbReference type="GO" id="GO:0004180">
    <property type="term" value="F:carboxypeptidase activity"/>
    <property type="evidence" value="ECO:0007669"/>
    <property type="project" value="UniProtKB-KW"/>
</dbReference>
<feature type="chain" id="PRO_5010360577" description="Carboxypeptidase Q" evidence="21">
    <location>
        <begin position="29"/>
        <end position="531"/>
    </location>
</feature>
<dbReference type="PANTHER" id="PTHR12053">
    <property type="entry name" value="PROTEASE FAMILY M28 PLASMA GLUTAMATE CARBOXYPEPTIDASE-RELATED"/>
    <property type="match status" value="1"/>
</dbReference>
<evidence type="ECO:0000256" key="4">
    <source>
        <dbReference type="ARBA" id="ARBA00004613"/>
    </source>
</evidence>
<evidence type="ECO:0000256" key="13">
    <source>
        <dbReference type="ARBA" id="ARBA00022833"/>
    </source>
</evidence>
<dbReference type="InterPro" id="IPR007484">
    <property type="entry name" value="Peptidase_M28"/>
</dbReference>
<keyword evidence="7" id="KW-0121">Carboxypeptidase</keyword>
<keyword evidence="13" id="KW-0862">Zinc</keyword>
<reference evidence="24" key="1">
    <citation type="submission" date="2016-10" db="EMBL/GenBank/DDBJ databases">
        <authorList>
            <person name="Varghese N."/>
            <person name="Submissions S."/>
        </authorList>
    </citation>
    <scope>NUCLEOTIDE SEQUENCE [LARGE SCALE GENOMIC DNA]</scope>
    <source>
        <strain evidence="24">DSM 19110</strain>
    </source>
</reference>
<keyword evidence="12" id="KW-0256">Endoplasmic reticulum</keyword>
<keyword evidence="11" id="KW-0378">Hydrolase</keyword>
<evidence type="ECO:0000256" key="5">
    <source>
        <dbReference type="ARBA" id="ARBA00014116"/>
    </source>
</evidence>
<organism evidence="23 24">
    <name type="scientific">Pedobacter steynii</name>
    <dbReference type="NCBI Taxonomy" id="430522"/>
    <lineage>
        <taxon>Bacteria</taxon>
        <taxon>Pseudomonadati</taxon>
        <taxon>Bacteroidota</taxon>
        <taxon>Sphingobacteriia</taxon>
        <taxon>Sphingobacteriales</taxon>
        <taxon>Sphingobacteriaceae</taxon>
        <taxon>Pedobacter</taxon>
    </lineage>
</organism>
<evidence type="ECO:0000256" key="10">
    <source>
        <dbReference type="ARBA" id="ARBA00022729"/>
    </source>
</evidence>
<keyword evidence="16" id="KW-0865">Zymogen</keyword>
<dbReference type="Proteomes" id="UP000183200">
    <property type="component" value="Unassembled WGS sequence"/>
</dbReference>
<dbReference type="InterPro" id="IPR039866">
    <property type="entry name" value="CPQ"/>
</dbReference>
<evidence type="ECO:0000256" key="14">
    <source>
        <dbReference type="ARBA" id="ARBA00023034"/>
    </source>
</evidence>
<dbReference type="RefSeq" id="WP_245723923.1">
    <property type="nucleotide sequence ID" value="NZ_FNGY01000010.1"/>
</dbReference>
<evidence type="ECO:0000256" key="15">
    <source>
        <dbReference type="ARBA" id="ARBA00023049"/>
    </source>
</evidence>
<evidence type="ECO:0000256" key="12">
    <source>
        <dbReference type="ARBA" id="ARBA00022824"/>
    </source>
</evidence>
<evidence type="ECO:0000256" key="2">
    <source>
        <dbReference type="ARBA" id="ARBA00004371"/>
    </source>
</evidence>
<feature type="domain" description="Peptidase M28" evidence="22">
    <location>
        <begin position="305"/>
        <end position="507"/>
    </location>
</feature>
<comment type="subcellular location">
    <subcellularLocation>
        <location evidence="1">Endoplasmic reticulum</location>
    </subcellularLocation>
    <subcellularLocation>
        <location evidence="3">Golgi apparatus</location>
    </subcellularLocation>
    <subcellularLocation>
        <location evidence="2">Lysosome</location>
    </subcellularLocation>
    <subcellularLocation>
        <location evidence="4">Secreted</location>
    </subcellularLocation>
</comment>
<dbReference type="AlphaFoldDB" id="A0A1H0F6K5"/>
<keyword evidence="10 21" id="KW-0732">Signal</keyword>
<proteinExistence type="predicted"/>
<dbReference type="GO" id="GO:0005576">
    <property type="term" value="C:extracellular region"/>
    <property type="evidence" value="ECO:0007669"/>
    <property type="project" value="UniProtKB-SubCell"/>
</dbReference>
<evidence type="ECO:0000256" key="18">
    <source>
        <dbReference type="ARBA" id="ARBA00023228"/>
    </source>
</evidence>
<evidence type="ECO:0000256" key="21">
    <source>
        <dbReference type="SAM" id="SignalP"/>
    </source>
</evidence>
<keyword evidence="6" id="KW-0964">Secreted</keyword>